<keyword evidence="3" id="KW-1185">Reference proteome</keyword>
<gene>
    <name evidence="2" type="ORF">N7548_00725</name>
</gene>
<name>A0ABT2Y3P4_9MOLU</name>
<accession>A0ABT2Y3P4</accession>
<proteinExistence type="predicted"/>
<dbReference type="Proteomes" id="UP001177160">
    <property type="component" value="Unassembled WGS sequence"/>
</dbReference>
<organism evidence="2 3">
    <name type="scientific">Paracholeplasma manati</name>
    <dbReference type="NCBI Taxonomy" id="591373"/>
    <lineage>
        <taxon>Bacteria</taxon>
        <taxon>Bacillati</taxon>
        <taxon>Mycoplasmatota</taxon>
        <taxon>Mollicutes</taxon>
        <taxon>Acholeplasmatales</taxon>
        <taxon>Acholeplasmataceae</taxon>
        <taxon>Paracholeplasma</taxon>
    </lineage>
</organism>
<dbReference type="EMBL" id="JAOVQM010000001">
    <property type="protein sequence ID" value="MCV2231350.1"/>
    <property type="molecule type" value="Genomic_DNA"/>
</dbReference>
<evidence type="ECO:0000259" key="1">
    <source>
        <dbReference type="Pfam" id="PF20097"/>
    </source>
</evidence>
<dbReference type="InterPro" id="IPR045504">
    <property type="entry name" value="DUF6487"/>
</dbReference>
<sequence>MNCPKCNQPMKLGFLPVYRGRLYWAPEPERVPLLIDIKPKDSIVLSDYTLSLPLKAEAHYCRTCKMVIMHEKNHETSEDFTENPFI</sequence>
<protein>
    <submittedName>
        <fullName evidence="2">PF20097 family protein</fullName>
    </submittedName>
</protein>
<comment type="caution">
    <text evidence="2">The sequence shown here is derived from an EMBL/GenBank/DDBJ whole genome shotgun (WGS) entry which is preliminary data.</text>
</comment>
<dbReference type="RefSeq" id="WP_263607462.1">
    <property type="nucleotide sequence ID" value="NZ_JAOVQM010000001.1"/>
</dbReference>
<evidence type="ECO:0000313" key="2">
    <source>
        <dbReference type="EMBL" id="MCV2231350.1"/>
    </source>
</evidence>
<dbReference type="Pfam" id="PF20097">
    <property type="entry name" value="DUF6487"/>
    <property type="match status" value="1"/>
</dbReference>
<feature type="domain" description="DUF6487" evidence="1">
    <location>
        <begin position="3"/>
        <end position="72"/>
    </location>
</feature>
<reference evidence="2" key="1">
    <citation type="submission" date="2022-09" db="EMBL/GenBank/DDBJ databases">
        <title>Novel Mycoplasma species identified in domestic and wild animals.</title>
        <authorList>
            <person name="Volokhov D.V."/>
            <person name="Furtak V.A."/>
            <person name="Zagorodnyaya T.A."/>
        </authorList>
    </citation>
    <scope>NUCLEOTIDE SEQUENCE</scope>
    <source>
        <strain evidence="2">Oakley</strain>
    </source>
</reference>
<evidence type="ECO:0000313" key="3">
    <source>
        <dbReference type="Proteomes" id="UP001177160"/>
    </source>
</evidence>